<comment type="similarity">
    <text evidence="2">Belongs to the UDP-glycosyltransferase family.</text>
</comment>
<comment type="caution">
    <text evidence="11">The sequence shown here is derived from an EMBL/GenBank/DDBJ whole genome shotgun (WGS) entry which is preliminary data.</text>
</comment>
<evidence type="ECO:0000256" key="9">
    <source>
        <dbReference type="ARBA" id="ARBA00023180"/>
    </source>
</evidence>
<keyword evidence="8" id="KW-0472">Membrane</keyword>
<evidence type="ECO:0000256" key="6">
    <source>
        <dbReference type="ARBA" id="ARBA00022692"/>
    </source>
</evidence>
<dbReference type="InterPro" id="IPR002213">
    <property type="entry name" value="UDP_glucos_trans"/>
</dbReference>
<evidence type="ECO:0000256" key="5">
    <source>
        <dbReference type="ARBA" id="ARBA00022679"/>
    </source>
</evidence>
<dbReference type="SUPFAM" id="SSF53756">
    <property type="entry name" value="UDP-Glycosyltransferase/glycogen phosphorylase"/>
    <property type="match status" value="1"/>
</dbReference>
<evidence type="ECO:0000256" key="8">
    <source>
        <dbReference type="ARBA" id="ARBA00022989"/>
    </source>
</evidence>
<gene>
    <name evidence="11" type="ORF">DUI87_04184</name>
</gene>
<dbReference type="PANTHER" id="PTHR48043">
    <property type="entry name" value="EG:EG0003.4 PROTEIN-RELATED"/>
    <property type="match status" value="1"/>
</dbReference>
<evidence type="ECO:0000256" key="3">
    <source>
        <dbReference type="ARBA" id="ARBA00012544"/>
    </source>
</evidence>
<dbReference type="AlphaFoldDB" id="A0A3M0KYC2"/>
<sequence length="303" mass="34263">MAPGLSASPPVVVLLLSLLGLAAAGKLLVVPVDGSHWLSMKEVLDMLQQKGHEVVVVAPEVTMHIKPSKNFVMKMYSVPYTQEEMEKDFKAFFQVSFEEGSFFERFLKVYRSIKRITDLEVSSCEWLLQNKELIRYLEESKFDAVLTDPFLPCGSILAEHLSLPSMHFLRGVPCGLDFEATQCPNPPSYVPRAFSQLTDRMSFLQRVKNLLFDTQSFFLCSFAFDQFSKLASEFLQREVTVQDLLRKGSVWLLRSEFVLDYPRPLMPNIIPIGGVHCAHKGLSQVGHTLSLICAVMDFCLQEA</sequence>
<dbReference type="EC" id="2.4.1.17" evidence="3"/>
<evidence type="ECO:0000313" key="11">
    <source>
        <dbReference type="EMBL" id="RMC18302.1"/>
    </source>
</evidence>
<dbReference type="Proteomes" id="UP000269221">
    <property type="component" value="Unassembled WGS sequence"/>
</dbReference>
<evidence type="ECO:0000313" key="12">
    <source>
        <dbReference type="Proteomes" id="UP000269221"/>
    </source>
</evidence>
<organism evidence="11 12">
    <name type="scientific">Hirundo rustica rustica</name>
    <dbReference type="NCBI Taxonomy" id="333673"/>
    <lineage>
        <taxon>Eukaryota</taxon>
        <taxon>Metazoa</taxon>
        <taxon>Chordata</taxon>
        <taxon>Craniata</taxon>
        <taxon>Vertebrata</taxon>
        <taxon>Euteleostomi</taxon>
        <taxon>Archelosauria</taxon>
        <taxon>Archosauria</taxon>
        <taxon>Dinosauria</taxon>
        <taxon>Saurischia</taxon>
        <taxon>Theropoda</taxon>
        <taxon>Coelurosauria</taxon>
        <taxon>Aves</taxon>
        <taxon>Neognathae</taxon>
        <taxon>Neoaves</taxon>
        <taxon>Telluraves</taxon>
        <taxon>Australaves</taxon>
        <taxon>Passeriformes</taxon>
        <taxon>Sylvioidea</taxon>
        <taxon>Hirundinidae</taxon>
        <taxon>Hirundo</taxon>
    </lineage>
</organism>
<keyword evidence="12" id="KW-1185">Reference proteome</keyword>
<evidence type="ECO:0000256" key="2">
    <source>
        <dbReference type="ARBA" id="ARBA00009995"/>
    </source>
</evidence>
<keyword evidence="4" id="KW-0328">Glycosyltransferase</keyword>
<dbReference type="Pfam" id="PF00201">
    <property type="entry name" value="UDPGT"/>
    <property type="match status" value="1"/>
</dbReference>
<feature type="signal peptide" evidence="10">
    <location>
        <begin position="1"/>
        <end position="24"/>
    </location>
</feature>
<keyword evidence="8" id="KW-1133">Transmembrane helix</keyword>
<evidence type="ECO:0000256" key="4">
    <source>
        <dbReference type="ARBA" id="ARBA00022676"/>
    </source>
</evidence>
<evidence type="ECO:0000256" key="1">
    <source>
        <dbReference type="ARBA" id="ARBA00004167"/>
    </source>
</evidence>
<dbReference type="GO" id="GO:0015020">
    <property type="term" value="F:glucuronosyltransferase activity"/>
    <property type="evidence" value="ECO:0007669"/>
    <property type="project" value="UniProtKB-EC"/>
</dbReference>
<proteinExistence type="inferred from homology"/>
<dbReference type="PANTHER" id="PTHR48043:SF161">
    <property type="entry name" value="UDP GLUCURONOSYLTRANSFERASE FAMILY 1 MEMBER A1"/>
    <property type="match status" value="1"/>
</dbReference>
<keyword evidence="5" id="KW-0808">Transferase</keyword>
<evidence type="ECO:0000256" key="10">
    <source>
        <dbReference type="SAM" id="SignalP"/>
    </source>
</evidence>
<dbReference type="Gene3D" id="3.40.50.2000">
    <property type="entry name" value="Glycogen Phosphorylase B"/>
    <property type="match status" value="1"/>
</dbReference>
<dbReference type="FunFam" id="3.40.50.2000:FF:000066">
    <property type="entry name" value="UDP-glucuronosyltransferase 1-1"/>
    <property type="match status" value="1"/>
</dbReference>
<name>A0A3M0KYC2_HIRRU</name>
<reference evidence="11 12" key="1">
    <citation type="submission" date="2018-07" db="EMBL/GenBank/DDBJ databases">
        <title>A high quality draft genome assembly of the barn swallow (H. rustica rustica).</title>
        <authorList>
            <person name="Formenti G."/>
            <person name="Chiara M."/>
            <person name="Poveda L."/>
            <person name="Francoijs K.-J."/>
            <person name="Bonisoli-Alquati A."/>
            <person name="Canova L."/>
            <person name="Gianfranceschi L."/>
            <person name="Horner D.S."/>
            <person name="Saino N."/>
        </authorList>
    </citation>
    <scope>NUCLEOTIDE SEQUENCE [LARGE SCALE GENOMIC DNA]</scope>
    <source>
        <strain evidence="11">Chelidonia</strain>
        <tissue evidence="11">Blood</tissue>
    </source>
</reference>
<evidence type="ECO:0000256" key="7">
    <source>
        <dbReference type="ARBA" id="ARBA00022729"/>
    </source>
</evidence>
<dbReference type="InterPro" id="IPR050271">
    <property type="entry name" value="UDP-glycosyltransferase"/>
</dbReference>
<accession>A0A3M0KYC2</accession>
<feature type="chain" id="PRO_5017953445" description="glucuronosyltransferase" evidence="10">
    <location>
        <begin position="25"/>
        <end position="303"/>
    </location>
</feature>
<comment type="subcellular location">
    <subcellularLocation>
        <location evidence="1">Membrane</location>
        <topology evidence="1">Single-pass membrane protein</topology>
    </subcellularLocation>
</comment>
<dbReference type="EMBL" id="QRBI01000096">
    <property type="protein sequence ID" value="RMC18302.1"/>
    <property type="molecule type" value="Genomic_DNA"/>
</dbReference>
<keyword evidence="7 10" id="KW-0732">Signal</keyword>
<dbReference type="OrthoDB" id="5835829at2759"/>
<protein>
    <recommendedName>
        <fullName evidence="3">glucuronosyltransferase</fullName>
        <ecNumber evidence="3">2.4.1.17</ecNumber>
    </recommendedName>
</protein>
<dbReference type="GO" id="GO:0016020">
    <property type="term" value="C:membrane"/>
    <property type="evidence" value="ECO:0007669"/>
    <property type="project" value="UniProtKB-SubCell"/>
</dbReference>
<keyword evidence="9" id="KW-0325">Glycoprotein</keyword>
<keyword evidence="6" id="KW-0812">Transmembrane</keyword>
<dbReference type="STRING" id="333673.A0A3M0KYC2"/>